<name>A0A250JF31_9BACT</name>
<organism evidence="2 3">
    <name type="scientific">Cystobacter fuscus</name>
    <dbReference type="NCBI Taxonomy" id="43"/>
    <lineage>
        <taxon>Bacteria</taxon>
        <taxon>Pseudomonadati</taxon>
        <taxon>Myxococcota</taxon>
        <taxon>Myxococcia</taxon>
        <taxon>Myxococcales</taxon>
        <taxon>Cystobacterineae</taxon>
        <taxon>Archangiaceae</taxon>
        <taxon>Cystobacter</taxon>
    </lineage>
</organism>
<protein>
    <submittedName>
        <fullName evidence="2">Uncharacterized protein</fullName>
    </submittedName>
</protein>
<reference evidence="2 3" key="1">
    <citation type="submission" date="2017-06" db="EMBL/GenBank/DDBJ databases">
        <title>Sequencing and comparative analysis of myxobacterial genomes.</title>
        <authorList>
            <person name="Rupp O."/>
            <person name="Goesmann A."/>
            <person name="Sogaard-Andersen L."/>
        </authorList>
    </citation>
    <scope>NUCLEOTIDE SEQUENCE [LARGE SCALE GENOMIC DNA]</scope>
    <source>
        <strain evidence="2 3">DSM 52655</strain>
    </source>
</reference>
<dbReference type="RefSeq" id="WP_095990050.1">
    <property type="nucleotide sequence ID" value="NZ_CP022098.1"/>
</dbReference>
<dbReference type="AlphaFoldDB" id="A0A250JF31"/>
<proteinExistence type="predicted"/>
<dbReference type="Proteomes" id="UP000217257">
    <property type="component" value="Chromosome"/>
</dbReference>
<sequence length="72" mass="8035">MNQTLFPTLVDILRHIAREEPLTGTVRAFPGMTREDMGRLLEAAAEHLTALPPESPPPPPPPGARRHRRPPR</sequence>
<evidence type="ECO:0000313" key="2">
    <source>
        <dbReference type="EMBL" id="ATB42499.1"/>
    </source>
</evidence>
<evidence type="ECO:0000313" key="3">
    <source>
        <dbReference type="Proteomes" id="UP000217257"/>
    </source>
</evidence>
<dbReference type="KEGG" id="cfus:CYFUS_007977"/>
<accession>A0A250JF31</accession>
<feature type="region of interest" description="Disordered" evidence="1">
    <location>
        <begin position="49"/>
        <end position="72"/>
    </location>
</feature>
<gene>
    <name evidence="2" type="ORF">CYFUS_007977</name>
</gene>
<dbReference type="EMBL" id="CP022098">
    <property type="protein sequence ID" value="ATB42499.1"/>
    <property type="molecule type" value="Genomic_DNA"/>
</dbReference>
<evidence type="ECO:0000256" key="1">
    <source>
        <dbReference type="SAM" id="MobiDB-lite"/>
    </source>
</evidence>
<feature type="compositionally biased region" description="Pro residues" evidence="1">
    <location>
        <begin position="53"/>
        <end position="63"/>
    </location>
</feature>